<dbReference type="AlphaFoldDB" id="A0A1G5J3Z2"/>
<dbReference type="RefSeq" id="WP_091544271.1">
    <property type="nucleotide sequence ID" value="NZ_FMUS01000017.1"/>
</dbReference>
<gene>
    <name evidence="5" type="ORF">SAMN03080606_02662</name>
</gene>
<proteinExistence type="predicted"/>
<keyword evidence="1" id="KW-0805">Transcription regulation</keyword>
<accession>A0A1G5J3Z2</accession>
<dbReference type="Pfam" id="PF01047">
    <property type="entry name" value="MarR"/>
    <property type="match status" value="1"/>
</dbReference>
<dbReference type="Gene3D" id="1.10.10.10">
    <property type="entry name" value="Winged helix-like DNA-binding domain superfamily/Winged helix DNA-binding domain"/>
    <property type="match status" value="1"/>
</dbReference>
<dbReference type="InterPro" id="IPR000835">
    <property type="entry name" value="HTH_MarR-typ"/>
</dbReference>
<organism evidence="5 6">
    <name type="scientific">Alkaliphilus peptidifermentans DSM 18978</name>
    <dbReference type="NCBI Taxonomy" id="1120976"/>
    <lineage>
        <taxon>Bacteria</taxon>
        <taxon>Bacillati</taxon>
        <taxon>Bacillota</taxon>
        <taxon>Clostridia</taxon>
        <taxon>Peptostreptococcales</taxon>
        <taxon>Natronincolaceae</taxon>
        <taxon>Alkaliphilus</taxon>
    </lineage>
</organism>
<dbReference type="PANTHER" id="PTHR42756">
    <property type="entry name" value="TRANSCRIPTIONAL REGULATOR, MARR"/>
    <property type="match status" value="1"/>
</dbReference>
<dbReference type="InterPro" id="IPR036388">
    <property type="entry name" value="WH-like_DNA-bd_sf"/>
</dbReference>
<dbReference type="SUPFAM" id="SSF46785">
    <property type="entry name" value="Winged helix' DNA-binding domain"/>
    <property type="match status" value="1"/>
</dbReference>
<dbReference type="PROSITE" id="PS01117">
    <property type="entry name" value="HTH_MARR_1"/>
    <property type="match status" value="1"/>
</dbReference>
<keyword evidence="3" id="KW-0804">Transcription</keyword>
<protein>
    <submittedName>
        <fullName evidence="5">DNA-binding transcriptional regulator, MarR family</fullName>
    </submittedName>
</protein>
<evidence type="ECO:0000313" key="5">
    <source>
        <dbReference type="EMBL" id="SCY83002.1"/>
    </source>
</evidence>
<evidence type="ECO:0000313" key="6">
    <source>
        <dbReference type="Proteomes" id="UP000198636"/>
    </source>
</evidence>
<name>A0A1G5J3Z2_9FIRM</name>
<dbReference type="PRINTS" id="PR00598">
    <property type="entry name" value="HTHMARR"/>
</dbReference>
<dbReference type="PROSITE" id="PS50995">
    <property type="entry name" value="HTH_MARR_2"/>
    <property type="match status" value="1"/>
</dbReference>
<dbReference type="InterPro" id="IPR023187">
    <property type="entry name" value="Tscrpt_reg_MarR-type_CS"/>
</dbReference>
<evidence type="ECO:0000259" key="4">
    <source>
        <dbReference type="PROSITE" id="PS50995"/>
    </source>
</evidence>
<evidence type="ECO:0000256" key="3">
    <source>
        <dbReference type="ARBA" id="ARBA00023163"/>
    </source>
</evidence>
<sequence length="147" mass="17358">MNNQQLIHKLIDIIKYKETFQNNTSSLLPQDMYILERIYMHGKINQKTISSKYHIPPSTLTGIVDRLESKDLIQRVRVQKNRKIVLLSITEQGKEIVEQHINEDEVFTENLFNTLPIHKRTLLKQLMVELVEKIDMDALFNTKELDK</sequence>
<dbReference type="Proteomes" id="UP000198636">
    <property type="component" value="Unassembled WGS sequence"/>
</dbReference>
<keyword evidence="6" id="KW-1185">Reference proteome</keyword>
<keyword evidence="2 5" id="KW-0238">DNA-binding</keyword>
<dbReference type="STRING" id="1120976.SAMN03080606_02662"/>
<evidence type="ECO:0000256" key="1">
    <source>
        <dbReference type="ARBA" id="ARBA00023015"/>
    </source>
</evidence>
<dbReference type="PANTHER" id="PTHR42756:SF1">
    <property type="entry name" value="TRANSCRIPTIONAL REPRESSOR OF EMRAB OPERON"/>
    <property type="match status" value="1"/>
</dbReference>
<feature type="domain" description="HTH marR-type" evidence="4">
    <location>
        <begin position="1"/>
        <end position="132"/>
    </location>
</feature>
<dbReference type="SMART" id="SM00347">
    <property type="entry name" value="HTH_MARR"/>
    <property type="match status" value="1"/>
</dbReference>
<dbReference type="InterPro" id="IPR036390">
    <property type="entry name" value="WH_DNA-bd_sf"/>
</dbReference>
<reference evidence="5 6" key="1">
    <citation type="submission" date="2016-10" db="EMBL/GenBank/DDBJ databases">
        <authorList>
            <person name="de Groot N.N."/>
        </authorList>
    </citation>
    <scope>NUCLEOTIDE SEQUENCE [LARGE SCALE GENOMIC DNA]</scope>
    <source>
        <strain evidence="5 6">DSM 18978</strain>
    </source>
</reference>
<dbReference type="OrthoDB" id="1904181at2"/>
<dbReference type="EMBL" id="FMUS01000017">
    <property type="protein sequence ID" value="SCY83002.1"/>
    <property type="molecule type" value="Genomic_DNA"/>
</dbReference>
<dbReference type="GO" id="GO:0003677">
    <property type="term" value="F:DNA binding"/>
    <property type="evidence" value="ECO:0007669"/>
    <property type="project" value="UniProtKB-KW"/>
</dbReference>
<dbReference type="GO" id="GO:0003700">
    <property type="term" value="F:DNA-binding transcription factor activity"/>
    <property type="evidence" value="ECO:0007669"/>
    <property type="project" value="InterPro"/>
</dbReference>
<evidence type="ECO:0000256" key="2">
    <source>
        <dbReference type="ARBA" id="ARBA00023125"/>
    </source>
</evidence>